<protein>
    <submittedName>
        <fullName evidence="2">Glucose-1-phosphate cytidylyltransferase</fullName>
        <ecNumber evidence="2">2.7.7.33</ecNumber>
    </submittedName>
</protein>
<accession>A0ABV2EJD5</accession>
<dbReference type="GO" id="GO:0047343">
    <property type="term" value="F:glucose-1-phosphate cytidylyltransferase activity"/>
    <property type="evidence" value="ECO:0007669"/>
    <property type="project" value="UniProtKB-EC"/>
</dbReference>
<comment type="caution">
    <text evidence="2">The sequence shown here is derived from an EMBL/GenBank/DDBJ whole genome shotgun (WGS) entry which is preliminary data.</text>
</comment>
<feature type="domain" description="Nucleotidyl transferase" evidence="1">
    <location>
        <begin position="2"/>
        <end position="203"/>
    </location>
</feature>
<organism evidence="2 3">
    <name type="scientific">Phenylobacterium koreense</name>
    <dbReference type="NCBI Taxonomy" id="266125"/>
    <lineage>
        <taxon>Bacteria</taxon>
        <taxon>Pseudomonadati</taxon>
        <taxon>Pseudomonadota</taxon>
        <taxon>Alphaproteobacteria</taxon>
        <taxon>Caulobacterales</taxon>
        <taxon>Caulobacteraceae</taxon>
        <taxon>Phenylobacterium</taxon>
    </lineage>
</organism>
<reference evidence="2 3" key="1">
    <citation type="submission" date="2024-06" db="EMBL/GenBank/DDBJ databases">
        <title>Genomic Encyclopedia of Type Strains, Phase IV (KMG-IV): sequencing the most valuable type-strain genomes for metagenomic binning, comparative biology and taxonomic classification.</title>
        <authorList>
            <person name="Goeker M."/>
        </authorList>
    </citation>
    <scope>NUCLEOTIDE SEQUENCE [LARGE SCALE GENOMIC DNA]</scope>
    <source>
        <strain evidence="2 3">DSM 17809</strain>
    </source>
</reference>
<dbReference type="RefSeq" id="WP_331931377.1">
    <property type="nucleotide sequence ID" value="NZ_JBEPLU010000001.1"/>
</dbReference>
<dbReference type="InterPro" id="IPR029044">
    <property type="entry name" value="Nucleotide-diphossugar_trans"/>
</dbReference>
<evidence type="ECO:0000259" key="1">
    <source>
        <dbReference type="Pfam" id="PF00483"/>
    </source>
</evidence>
<dbReference type="InterPro" id="IPR013446">
    <property type="entry name" value="G1P_cyt_trans-like"/>
</dbReference>
<dbReference type="InterPro" id="IPR046981">
    <property type="entry name" value="G1P_cyt_trans"/>
</dbReference>
<dbReference type="InterPro" id="IPR005835">
    <property type="entry name" value="NTP_transferase_dom"/>
</dbReference>
<dbReference type="PANTHER" id="PTHR47183">
    <property type="entry name" value="GLUCOSE-1-PHOSPHATE CYTIDYLYLTRANSFERASE-RELATED"/>
    <property type="match status" value="1"/>
</dbReference>
<dbReference type="SUPFAM" id="SSF53448">
    <property type="entry name" value="Nucleotide-diphospho-sugar transferases"/>
    <property type="match status" value="1"/>
</dbReference>
<keyword evidence="3" id="KW-1185">Reference proteome</keyword>
<dbReference type="Gene3D" id="3.90.550.10">
    <property type="entry name" value="Spore Coat Polysaccharide Biosynthesis Protein SpsA, Chain A"/>
    <property type="match status" value="1"/>
</dbReference>
<gene>
    <name evidence="2" type="ORF">ABID41_002249</name>
</gene>
<keyword evidence="2" id="KW-0548">Nucleotidyltransferase</keyword>
<evidence type="ECO:0000313" key="2">
    <source>
        <dbReference type="EMBL" id="MET3527154.1"/>
    </source>
</evidence>
<sequence>MKVVLLAGGLGTRISEESHLRPKPMIEIGGRPILWHIMKLYSHYGFNDFIVCLGYKGYVVKEYFANYVLHNADLTVDLAKGGIEYHATNHEPWRVTLVDTGADTMTGGRLKRVAPYLEPGEPFFLTYGDGVADIDIGALLAFHKAHGKQATVSAVSPPGRFGALEIVEGAVQRFIEKPPGDNGLINGGFFVLQPEVIDRIENDSTVWELEPLEGLAREGELMARPHEGFWAAMDTLRDKNTLEALWASGKAPWRLWK</sequence>
<dbReference type="PANTHER" id="PTHR47183:SF1">
    <property type="entry name" value="GLUCOSE-1-PHOSPHATE CYTIDYLYLTRANSFERASE"/>
    <property type="match status" value="1"/>
</dbReference>
<proteinExistence type="predicted"/>
<dbReference type="NCBIfam" id="TIGR02623">
    <property type="entry name" value="G1P_cyt_trans"/>
    <property type="match status" value="1"/>
</dbReference>
<dbReference type="Pfam" id="PF00483">
    <property type="entry name" value="NTP_transferase"/>
    <property type="match status" value="1"/>
</dbReference>
<dbReference type="CDD" id="cd02524">
    <property type="entry name" value="G1P_cytidylyltransferase"/>
    <property type="match status" value="1"/>
</dbReference>
<dbReference type="EMBL" id="JBEPLU010000001">
    <property type="protein sequence ID" value="MET3527154.1"/>
    <property type="molecule type" value="Genomic_DNA"/>
</dbReference>
<evidence type="ECO:0000313" key="3">
    <source>
        <dbReference type="Proteomes" id="UP001549110"/>
    </source>
</evidence>
<name>A0ABV2EJD5_9CAUL</name>
<dbReference type="Proteomes" id="UP001549110">
    <property type="component" value="Unassembled WGS sequence"/>
</dbReference>
<keyword evidence="2" id="KW-0808">Transferase</keyword>
<dbReference type="EC" id="2.7.7.33" evidence="2"/>